<sequence>MTPRSMVRPGHDDAMHHLPWRKDGRTVRRARGGKDDDAAHDMPRTSSFCGQLACNATAPSLGGQQGRVHVEDGRLARR</sequence>
<proteinExistence type="predicted"/>
<dbReference type="RefSeq" id="XP_040655618.1">
    <property type="nucleotide sequence ID" value="XM_040805514.1"/>
</dbReference>
<feature type="region of interest" description="Disordered" evidence="1">
    <location>
        <begin position="1"/>
        <end position="45"/>
    </location>
</feature>
<dbReference type="InParanoid" id="A0A151GGS2"/>
<gene>
    <name evidence="2" type="ORF">DCS_08236</name>
</gene>
<feature type="region of interest" description="Disordered" evidence="1">
    <location>
        <begin position="57"/>
        <end position="78"/>
    </location>
</feature>
<evidence type="ECO:0000256" key="1">
    <source>
        <dbReference type="SAM" id="MobiDB-lite"/>
    </source>
</evidence>
<reference evidence="2 3" key="1">
    <citation type="journal article" date="2016" name="Sci. Rep.">
        <title>Insights into Adaptations to a Near-Obligate Nematode Endoparasitic Lifestyle from the Finished Genome of Drechmeria coniospora.</title>
        <authorList>
            <person name="Zhang L."/>
            <person name="Zhou Z."/>
            <person name="Guo Q."/>
            <person name="Fokkens L."/>
            <person name="Miskei M."/>
            <person name="Pocsi I."/>
            <person name="Zhang W."/>
            <person name="Chen M."/>
            <person name="Wang L."/>
            <person name="Sun Y."/>
            <person name="Donzelli B.G."/>
            <person name="Gibson D.M."/>
            <person name="Nelson D.R."/>
            <person name="Luo J.G."/>
            <person name="Rep M."/>
            <person name="Liu H."/>
            <person name="Yang S."/>
            <person name="Wang J."/>
            <person name="Krasnoff S.B."/>
            <person name="Xu Y."/>
            <person name="Molnar I."/>
            <person name="Lin M."/>
        </authorList>
    </citation>
    <scope>NUCLEOTIDE SEQUENCE [LARGE SCALE GENOMIC DNA]</scope>
    <source>
        <strain evidence="2 3">ARSEF 6962</strain>
    </source>
</reference>
<feature type="compositionally biased region" description="Basic and acidic residues" evidence="1">
    <location>
        <begin position="68"/>
        <end position="78"/>
    </location>
</feature>
<protein>
    <submittedName>
        <fullName evidence="2">Uncharacterized protein</fullName>
    </submittedName>
</protein>
<dbReference type="AlphaFoldDB" id="A0A151GGS2"/>
<evidence type="ECO:0000313" key="2">
    <source>
        <dbReference type="EMBL" id="KYK56266.1"/>
    </source>
</evidence>
<comment type="caution">
    <text evidence="2">The sequence shown here is derived from an EMBL/GenBank/DDBJ whole genome shotgun (WGS) entry which is preliminary data.</text>
</comment>
<evidence type="ECO:0000313" key="3">
    <source>
        <dbReference type="Proteomes" id="UP000076580"/>
    </source>
</evidence>
<dbReference type="Proteomes" id="UP000076580">
    <property type="component" value="Chromosome 03"/>
</dbReference>
<organism evidence="2 3">
    <name type="scientific">Drechmeria coniospora</name>
    <name type="common">Nematophagous fungus</name>
    <name type="synonym">Meria coniospora</name>
    <dbReference type="NCBI Taxonomy" id="98403"/>
    <lineage>
        <taxon>Eukaryota</taxon>
        <taxon>Fungi</taxon>
        <taxon>Dikarya</taxon>
        <taxon>Ascomycota</taxon>
        <taxon>Pezizomycotina</taxon>
        <taxon>Sordariomycetes</taxon>
        <taxon>Hypocreomycetidae</taxon>
        <taxon>Hypocreales</taxon>
        <taxon>Ophiocordycipitaceae</taxon>
        <taxon>Drechmeria</taxon>
    </lineage>
</organism>
<feature type="compositionally biased region" description="Basic and acidic residues" evidence="1">
    <location>
        <begin position="9"/>
        <end position="43"/>
    </location>
</feature>
<keyword evidence="3" id="KW-1185">Reference proteome</keyword>
<dbReference type="EMBL" id="LAYC01000003">
    <property type="protein sequence ID" value="KYK56266.1"/>
    <property type="molecule type" value="Genomic_DNA"/>
</dbReference>
<dbReference type="GeneID" id="63720879"/>
<name>A0A151GGS2_DRECN</name>
<accession>A0A151GGS2</accession>